<dbReference type="OrthoDB" id="9805228at2"/>
<dbReference type="Pfam" id="PF08327">
    <property type="entry name" value="AHSA1"/>
    <property type="match status" value="1"/>
</dbReference>
<name>A0A1B2EY73_9HYPH</name>
<evidence type="ECO:0000259" key="2">
    <source>
        <dbReference type="Pfam" id="PF08327"/>
    </source>
</evidence>
<accession>A0A1B2EY73</accession>
<feature type="domain" description="Activator of Hsp90 ATPase homologue 1/2-like C-terminal" evidence="2">
    <location>
        <begin position="26"/>
        <end position="162"/>
    </location>
</feature>
<geneLocation type="plasmid" evidence="3">
    <name>unnamed4</name>
</geneLocation>
<evidence type="ECO:0000313" key="3">
    <source>
        <dbReference type="EMBL" id="ANY84911.1"/>
    </source>
</evidence>
<dbReference type="EMBL" id="CP016620">
    <property type="protein sequence ID" value="ANY84911.1"/>
    <property type="molecule type" value="Genomic_DNA"/>
</dbReference>
<evidence type="ECO:0000256" key="1">
    <source>
        <dbReference type="ARBA" id="ARBA00006817"/>
    </source>
</evidence>
<dbReference type="KEGG" id="moc:BB934_42520"/>
<dbReference type="Gene3D" id="3.30.530.20">
    <property type="match status" value="1"/>
</dbReference>
<dbReference type="InterPro" id="IPR013538">
    <property type="entry name" value="ASHA1/2-like_C"/>
</dbReference>
<dbReference type="RefSeq" id="WP_099515748.1">
    <property type="nucleotide sequence ID" value="NZ_CP016620.1"/>
</dbReference>
<gene>
    <name evidence="3" type="ORF">BB934_42520</name>
</gene>
<proteinExistence type="inferred from homology"/>
<protein>
    <submittedName>
        <fullName evidence="3">ATPase</fullName>
    </submittedName>
</protein>
<dbReference type="SUPFAM" id="SSF55961">
    <property type="entry name" value="Bet v1-like"/>
    <property type="match status" value="1"/>
</dbReference>
<reference evidence="3" key="1">
    <citation type="submission" date="2016-07" db="EMBL/GenBank/DDBJ databases">
        <title>Microvirga ossetica sp. nov. a new species of rhizobia isolated from root nodules of the legume species Vicia alpestris Steven originated from North Ossetia region in the Caucasus.</title>
        <authorList>
            <person name="Safronova V.I."/>
            <person name="Kuznetsova I.G."/>
            <person name="Sazanova A.L."/>
            <person name="Belimov A."/>
            <person name="Andronov E."/>
            <person name="Osledkin Y.S."/>
            <person name="Onishchuk O.P."/>
            <person name="Kurchak O.N."/>
            <person name="Shaposhnikov A.I."/>
            <person name="Willems A."/>
            <person name="Tikhonovich I.A."/>
        </authorList>
    </citation>
    <scope>NUCLEOTIDE SEQUENCE [LARGE SCALE GENOMIC DNA]</scope>
    <source>
        <strain evidence="3">V5/3M</strain>
        <plasmid evidence="3">unnamed4</plasmid>
    </source>
</reference>
<sequence>MKADLQFDFLVDKENNTMTIRREFAAKRKLVWDCHTKSELLDQWFAPKPLTTKTKTMDFREGGHWHYAMVDPDGQEYWGRMDYQTISPINHYTALDGFSDESGSLSAELPRSNWDVTFTDAPGRTLVQTIVTYKSPNDLQKVIDMGMKEGLTSTLERLDELLLTLNEQRKEG</sequence>
<comment type="similarity">
    <text evidence="1">Belongs to the AHA1 family.</text>
</comment>
<keyword evidence="3" id="KW-0614">Plasmid</keyword>
<dbReference type="AlphaFoldDB" id="A0A1B2EY73"/>
<dbReference type="CDD" id="cd07814">
    <property type="entry name" value="SRPBCC_CalC_Aha1-like"/>
    <property type="match status" value="1"/>
</dbReference>
<dbReference type="InterPro" id="IPR023393">
    <property type="entry name" value="START-like_dom_sf"/>
</dbReference>
<organism evidence="3">
    <name type="scientific">Microvirga ossetica</name>
    <dbReference type="NCBI Taxonomy" id="1882682"/>
    <lineage>
        <taxon>Bacteria</taxon>
        <taxon>Pseudomonadati</taxon>
        <taxon>Pseudomonadota</taxon>
        <taxon>Alphaproteobacteria</taxon>
        <taxon>Hyphomicrobiales</taxon>
        <taxon>Methylobacteriaceae</taxon>
        <taxon>Microvirga</taxon>
    </lineage>
</organism>